<gene>
    <name evidence="5" type="ORF">C8259_20250</name>
</gene>
<evidence type="ECO:0000256" key="2">
    <source>
        <dbReference type="ARBA" id="ARBA00006411"/>
    </source>
</evidence>
<dbReference type="Proteomes" id="UP000241647">
    <property type="component" value="Unassembled WGS sequence"/>
</dbReference>
<evidence type="ECO:0000256" key="1">
    <source>
        <dbReference type="ARBA" id="ARBA00004496"/>
    </source>
</evidence>
<comment type="similarity">
    <text evidence="2">Belongs to the EspG family.</text>
</comment>
<name>A0A2T2Z0W3_9NOCA</name>
<organism evidence="5 6">
    <name type="scientific">Nocardia nova</name>
    <dbReference type="NCBI Taxonomy" id="37330"/>
    <lineage>
        <taxon>Bacteria</taxon>
        <taxon>Bacillati</taxon>
        <taxon>Actinomycetota</taxon>
        <taxon>Actinomycetes</taxon>
        <taxon>Mycobacteriales</taxon>
        <taxon>Nocardiaceae</taxon>
        <taxon>Nocardia</taxon>
    </lineage>
</organism>
<dbReference type="EMBL" id="PYHS01000010">
    <property type="protein sequence ID" value="PSR61375.1"/>
    <property type="molecule type" value="Genomic_DNA"/>
</dbReference>
<comment type="subcellular location">
    <subcellularLocation>
        <location evidence="1">Cytoplasm</location>
    </subcellularLocation>
</comment>
<dbReference type="RefSeq" id="WP_063031218.1">
    <property type="nucleotide sequence ID" value="NZ_PYHS01000010.1"/>
</dbReference>
<keyword evidence="3" id="KW-0963">Cytoplasm</keyword>
<accession>A0A2T2Z0W3</accession>
<dbReference type="InterPro" id="IPR025734">
    <property type="entry name" value="EspG"/>
</dbReference>
<proteinExistence type="inferred from homology"/>
<evidence type="ECO:0000256" key="3">
    <source>
        <dbReference type="ARBA" id="ARBA00022490"/>
    </source>
</evidence>
<reference evidence="5 6" key="1">
    <citation type="submission" date="2018-02" db="EMBL/GenBank/DDBJ databases">
        <title>8 Nocardia nova and 1 Nocardia cyriacigeorgica strain used for evolution to TMP-SMX.</title>
        <authorList>
            <person name="Mehta H."/>
            <person name="Weng J."/>
            <person name="Shamoo Y."/>
        </authorList>
    </citation>
    <scope>NUCLEOTIDE SEQUENCE [LARGE SCALE GENOMIC DNA]</scope>
    <source>
        <strain evidence="5 6">ATCC 33727</strain>
    </source>
</reference>
<evidence type="ECO:0000313" key="5">
    <source>
        <dbReference type="EMBL" id="PSR61375.1"/>
    </source>
</evidence>
<dbReference type="Pfam" id="PF14011">
    <property type="entry name" value="ESX-1_EspG"/>
    <property type="match status" value="1"/>
</dbReference>
<evidence type="ECO:0000256" key="4">
    <source>
        <dbReference type="ARBA" id="ARBA00023186"/>
    </source>
</evidence>
<sequence length="201" mass="22041">MEISSRYPRGADPDLTGPLRILANPDLRIVCNGWFHNSHRRVRSQAAAVGDLGVVVFQKPGPTADFGGDIKLVVTSRHQLGRHIAATMPTVGAGTAGPMVGYTPRVRGDEPPSSWLRDDAGKRPPEERIRMLLRLERSAQGYLRIDRHLHDSLPYPQVFVTWLDVSDTSRASGRYLEDVDDNDTVITPASAKVIGQAAVGR</sequence>
<protein>
    <submittedName>
        <fullName evidence="5">Uncharacterized protein</fullName>
    </submittedName>
</protein>
<evidence type="ECO:0000313" key="6">
    <source>
        <dbReference type="Proteomes" id="UP000241647"/>
    </source>
</evidence>
<dbReference type="AlphaFoldDB" id="A0A2T2Z0W3"/>
<keyword evidence="4" id="KW-0143">Chaperone</keyword>
<comment type="caution">
    <text evidence="5">The sequence shown here is derived from an EMBL/GenBank/DDBJ whole genome shotgun (WGS) entry which is preliminary data.</text>
</comment>